<evidence type="ECO:0000259" key="5">
    <source>
        <dbReference type="Pfam" id="PF04542"/>
    </source>
</evidence>
<dbReference type="RefSeq" id="WP_262487120.1">
    <property type="nucleotide sequence ID" value="NZ_FMAR01000007.1"/>
</dbReference>
<dbReference type="InterPro" id="IPR007627">
    <property type="entry name" value="RNA_pol_sigma70_r2"/>
</dbReference>
<dbReference type="GO" id="GO:0006352">
    <property type="term" value="P:DNA-templated transcription initiation"/>
    <property type="evidence" value="ECO:0007669"/>
    <property type="project" value="InterPro"/>
</dbReference>
<dbReference type="SUPFAM" id="SSF88946">
    <property type="entry name" value="Sigma2 domain of RNA polymerase sigma factors"/>
    <property type="match status" value="1"/>
</dbReference>
<dbReference type="GO" id="GO:0003677">
    <property type="term" value="F:DNA binding"/>
    <property type="evidence" value="ECO:0007669"/>
    <property type="project" value="InterPro"/>
</dbReference>
<evidence type="ECO:0000256" key="2">
    <source>
        <dbReference type="ARBA" id="ARBA00023015"/>
    </source>
</evidence>
<sequence>MKENELQDLLVRLKGGDRNAFTRLYHHFFKSIYVKVFALVKDNGITDELVQDIFLKIWQKREEINLELHFNAYLFKVAQNQVFDFFRKAAKDAKLTAHLMNNAIVQYFHSDVQLEAKENEKFLHEAIAQLSPQRKQIFIYCKLEGNSYKDAATKFNISVATVNSHITASLKFIREFLLNKNKTAAVIFACTTIAELLTQKP</sequence>
<dbReference type="GO" id="GO:0016987">
    <property type="term" value="F:sigma factor activity"/>
    <property type="evidence" value="ECO:0007669"/>
    <property type="project" value="UniProtKB-KW"/>
</dbReference>
<keyword evidence="4" id="KW-0804">Transcription</keyword>
<dbReference type="PANTHER" id="PTHR43133">
    <property type="entry name" value="RNA POLYMERASE ECF-TYPE SIGMA FACTO"/>
    <property type="match status" value="1"/>
</dbReference>
<dbReference type="InterPro" id="IPR013325">
    <property type="entry name" value="RNA_pol_sigma_r2"/>
</dbReference>
<evidence type="ECO:0000256" key="4">
    <source>
        <dbReference type="ARBA" id="ARBA00023163"/>
    </source>
</evidence>
<dbReference type="InterPro" id="IPR039425">
    <property type="entry name" value="RNA_pol_sigma-70-like"/>
</dbReference>
<dbReference type="Proteomes" id="UP000242818">
    <property type="component" value="Unassembled WGS sequence"/>
</dbReference>
<keyword evidence="8" id="KW-1185">Reference proteome</keyword>
<dbReference type="Pfam" id="PF04542">
    <property type="entry name" value="Sigma70_r2"/>
    <property type="match status" value="1"/>
</dbReference>
<keyword evidence="3" id="KW-0731">Sigma factor</keyword>
<evidence type="ECO:0000256" key="3">
    <source>
        <dbReference type="ARBA" id="ARBA00023082"/>
    </source>
</evidence>
<dbReference type="Gene3D" id="1.10.1740.10">
    <property type="match status" value="1"/>
</dbReference>
<dbReference type="InterPro" id="IPR013249">
    <property type="entry name" value="RNA_pol_sigma70_r4_t2"/>
</dbReference>
<organism evidence="7 8">
    <name type="scientific">Chitinophaga costaii</name>
    <dbReference type="NCBI Taxonomy" id="1335309"/>
    <lineage>
        <taxon>Bacteria</taxon>
        <taxon>Pseudomonadati</taxon>
        <taxon>Bacteroidota</taxon>
        <taxon>Chitinophagia</taxon>
        <taxon>Chitinophagales</taxon>
        <taxon>Chitinophagaceae</taxon>
        <taxon>Chitinophaga</taxon>
    </lineage>
</organism>
<accession>A0A1C4E845</accession>
<dbReference type="SUPFAM" id="SSF88659">
    <property type="entry name" value="Sigma3 and sigma4 domains of RNA polymerase sigma factors"/>
    <property type="match status" value="1"/>
</dbReference>
<feature type="domain" description="RNA polymerase sigma-70 region 2" evidence="5">
    <location>
        <begin position="30"/>
        <end position="90"/>
    </location>
</feature>
<reference evidence="7 8" key="1">
    <citation type="submission" date="2016-08" db="EMBL/GenBank/DDBJ databases">
        <authorList>
            <person name="Seilhamer J.J."/>
        </authorList>
    </citation>
    <scope>NUCLEOTIDE SEQUENCE [LARGE SCALE GENOMIC DNA]</scope>
    <source>
        <strain evidence="7 8">A37T2</strain>
    </source>
</reference>
<dbReference type="Gene3D" id="1.10.10.10">
    <property type="entry name" value="Winged helix-like DNA-binding domain superfamily/Winged helix DNA-binding domain"/>
    <property type="match status" value="1"/>
</dbReference>
<evidence type="ECO:0000259" key="6">
    <source>
        <dbReference type="Pfam" id="PF08281"/>
    </source>
</evidence>
<evidence type="ECO:0000313" key="8">
    <source>
        <dbReference type="Proteomes" id="UP000242818"/>
    </source>
</evidence>
<comment type="similarity">
    <text evidence="1">Belongs to the sigma-70 factor family. ECF subfamily.</text>
</comment>
<dbReference type="STRING" id="1335309.GA0116948_107156"/>
<evidence type="ECO:0000313" key="7">
    <source>
        <dbReference type="EMBL" id="SCC39789.1"/>
    </source>
</evidence>
<proteinExistence type="inferred from homology"/>
<dbReference type="PANTHER" id="PTHR43133:SF46">
    <property type="entry name" value="RNA POLYMERASE SIGMA-70 FACTOR ECF SUBFAMILY"/>
    <property type="match status" value="1"/>
</dbReference>
<evidence type="ECO:0000256" key="1">
    <source>
        <dbReference type="ARBA" id="ARBA00010641"/>
    </source>
</evidence>
<name>A0A1C4E845_9BACT</name>
<dbReference type="InterPro" id="IPR036388">
    <property type="entry name" value="WH-like_DNA-bd_sf"/>
</dbReference>
<dbReference type="InterPro" id="IPR014284">
    <property type="entry name" value="RNA_pol_sigma-70_dom"/>
</dbReference>
<dbReference type="InterPro" id="IPR013324">
    <property type="entry name" value="RNA_pol_sigma_r3/r4-like"/>
</dbReference>
<dbReference type="NCBIfam" id="TIGR02937">
    <property type="entry name" value="sigma70-ECF"/>
    <property type="match status" value="1"/>
</dbReference>
<protein>
    <submittedName>
        <fullName evidence="7">RNA polymerase sigma-70 factor, ECF subfamily</fullName>
    </submittedName>
</protein>
<dbReference type="AlphaFoldDB" id="A0A1C4E845"/>
<gene>
    <name evidence="7" type="ORF">GA0116948_107156</name>
</gene>
<dbReference type="Pfam" id="PF08281">
    <property type="entry name" value="Sigma70_r4_2"/>
    <property type="match status" value="1"/>
</dbReference>
<keyword evidence="2" id="KW-0805">Transcription regulation</keyword>
<feature type="domain" description="RNA polymerase sigma factor 70 region 4 type 2" evidence="6">
    <location>
        <begin position="123"/>
        <end position="172"/>
    </location>
</feature>
<dbReference type="EMBL" id="FMAR01000007">
    <property type="protein sequence ID" value="SCC39789.1"/>
    <property type="molecule type" value="Genomic_DNA"/>
</dbReference>